<reference evidence="2" key="1">
    <citation type="journal article" date="2012" name="PLoS Genet.">
        <title>The genomes of the fungal plant pathogens Cladosporium fulvum and Dothistroma septosporum reveal adaptation to different hosts and lifestyles but also signatures of common ancestry.</title>
        <authorList>
            <person name="de Wit P.J.G.M."/>
            <person name="van der Burgt A."/>
            <person name="Oekmen B."/>
            <person name="Stergiopoulos I."/>
            <person name="Abd-Elsalam K.A."/>
            <person name="Aerts A.L."/>
            <person name="Bahkali A.H."/>
            <person name="Beenen H.G."/>
            <person name="Chettri P."/>
            <person name="Cox M.P."/>
            <person name="Datema E."/>
            <person name="de Vries R.P."/>
            <person name="Dhillon B."/>
            <person name="Ganley A.R."/>
            <person name="Griffiths S.A."/>
            <person name="Guo Y."/>
            <person name="Hamelin R.C."/>
            <person name="Henrissat B."/>
            <person name="Kabir M.S."/>
            <person name="Jashni M.K."/>
            <person name="Kema G."/>
            <person name="Klaubauf S."/>
            <person name="Lapidus A."/>
            <person name="Levasseur A."/>
            <person name="Lindquist E."/>
            <person name="Mehrabi R."/>
            <person name="Ohm R.A."/>
            <person name="Owen T.J."/>
            <person name="Salamov A."/>
            <person name="Schwelm A."/>
            <person name="Schijlen E."/>
            <person name="Sun H."/>
            <person name="van den Burg H.A."/>
            <person name="van Ham R.C.H.J."/>
            <person name="Zhang S."/>
            <person name="Goodwin S.B."/>
            <person name="Grigoriev I.V."/>
            <person name="Collemare J."/>
            <person name="Bradshaw R.E."/>
        </authorList>
    </citation>
    <scope>NUCLEOTIDE SEQUENCE [LARGE SCALE GENOMIC DNA]</scope>
    <source>
        <strain evidence="2">NZE10 / CBS 128990</strain>
    </source>
</reference>
<name>N1PPV5_DOTSN</name>
<protein>
    <submittedName>
        <fullName evidence="1">Uncharacterized protein</fullName>
    </submittedName>
</protein>
<reference evidence="1 2" key="2">
    <citation type="journal article" date="2012" name="PLoS Pathog.">
        <title>Diverse lifestyles and strategies of plant pathogenesis encoded in the genomes of eighteen Dothideomycetes fungi.</title>
        <authorList>
            <person name="Ohm R.A."/>
            <person name="Feau N."/>
            <person name="Henrissat B."/>
            <person name="Schoch C.L."/>
            <person name="Horwitz B.A."/>
            <person name="Barry K.W."/>
            <person name="Condon B.J."/>
            <person name="Copeland A.C."/>
            <person name="Dhillon B."/>
            <person name="Glaser F."/>
            <person name="Hesse C.N."/>
            <person name="Kosti I."/>
            <person name="LaButti K."/>
            <person name="Lindquist E.A."/>
            <person name="Lucas S."/>
            <person name="Salamov A.A."/>
            <person name="Bradshaw R.E."/>
            <person name="Ciuffetti L."/>
            <person name="Hamelin R.C."/>
            <person name="Kema G.H.J."/>
            <person name="Lawrence C."/>
            <person name="Scott J.A."/>
            <person name="Spatafora J.W."/>
            <person name="Turgeon B.G."/>
            <person name="de Wit P.J.G.M."/>
            <person name="Zhong S."/>
            <person name="Goodwin S.B."/>
            <person name="Grigoriev I.V."/>
        </authorList>
    </citation>
    <scope>NUCLEOTIDE SEQUENCE [LARGE SCALE GENOMIC DNA]</scope>
    <source>
        <strain evidence="2">NZE10 / CBS 128990</strain>
    </source>
</reference>
<dbReference type="HOGENOM" id="CLU_1740490_0_0_1"/>
<dbReference type="AlphaFoldDB" id="N1PPV5"/>
<dbReference type="EMBL" id="KB446539">
    <property type="protein sequence ID" value="EME44459.1"/>
    <property type="molecule type" value="Genomic_DNA"/>
</dbReference>
<organism evidence="1 2">
    <name type="scientific">Dothistroma septosporum (strain NZE10 / CBS 128990)</name>
    <name type="common">Red band needle blight fungus</name>
    <name type="synonym">Mycosphaerella pini</name>
    <dbReference type="NCBI Taxonomy" id="675120"/>
    <lineage>
        <taxon>Eukaryota</taxon>
        <taxon>Fungi</taxon>
        <taxon>Dikarya</taxon>
        <taxon>Ascomycota</taxon>
        <taxon>Pezizomycotina</taxon>
        <taxon>Dothideomycetes</taxon>
        <taxon>Dothideomycetidae</taxon>
        <taxon>Mycosphaerellales</taxon>
        <taxon>Mycosphaerellaceae</taxon>
        <taxon>Dothistroma</taxon>
    </lineage>
</organism>
<proteinExistence type="predicted"/>
<sequence>MYGMDRQLFVPDLATNPSCWVATFMPGFYFTCAVKVKRQPPRVSKARLTQRGGLSQIFLGSICCEAGLLYSSDAGWMTSRQIRMSWPTCRGNNYGGGCRCISRIRIRSGHERGLRMDAFARTDILSWNTGWHDRGLDGSCVQHSVVREGQ</sequence>
<accession>N1PPV5</accession>
<evidence type="ECO:0000313" key="2">
    <source>
        <dbReference type="Proteomes" id="UP000016933"/>
    </source>
</evidence>
<evidence type="ECO:0000313" key="1">
    <source>
        <dbReference type="EMBL" id="EME44459.1"/>
    </source>
</evidence>
<gene>
    <name evidence="1" type="ORF">DOTSEDRAFT_152334</name>
</gene>
<dbReference type="Proteomes" id="UP000016933">
    <property type="component" value="Unassembled WGS sequence"/>
</dbReference>
<keyword evidence="2" id="KW-1185">Reference proteome</keyword>
<dbReference type="OrthoDB" id="5335812at2759"/>